<feature type="region of interest" description="Disordered" evidence="1">
    <location>
        <begin position="57"/>
        <end position="83"/>
    </location>
</feature>
<proteinExistence type="predicted"/>
<accession>A0A834J5D7</accession>
<name>A0A834J5D7_VESGE</name>
<organism evidence="2 3">
    <name type="scientific">Vespula germanica</name>
    <name type="common">German yellow jacket</name>
    <name type="synonym">Paravespula germanica</name>
    <dbReference type="NCBI Taxonomy" id="30212"/>
    <lineage>
        <taxon>Eukaryota</taxon>
        <taxon>Metazoa</taxon>
        <taxon>Ecdysozoa</taxon>
        <taxon>Arthropoda</taxon>
        <taxon>Hexapoda</taxon>
        <taxon>Insecta</taxon>
        <taxon>Pterygota</taxon>
        <taxon>Neoptera</taxon>
        <taxon>Endopterygota</taxon>
        <taxon>Hymenoptera</taxon>
        <taxon>Apocrita</taxon>
        <taxon>Aculeata</taxon>
        <taxon>Vespoidea</taxon>
        <taxon>Vespidae</taxon>
        <taxon>Vespinae</taxon>
        <taxon>Vespula</taxon>
    </lineage>
</organism>
<dbReference type="AlphaFoldDB" id="A0A834J5D7"/>
<evidence type="ECO:0000256" key="1">
    <source>
        <dbReference type="SAM" id="MobiDB-lite"/>
    </source>
</evidence>
<evidence type="ECO:0000313" key="3">
    <source>
        <dbReference type="Proteomes" id="UP000617340"/>
    </source>
</evidence>
<dbReference type="Proteomes" id="UP000617340">
    <property type="component" value="Unassembled WGS sequence"/>
</dbReference>
<feature type="compositionally biased region" description="Acidic residues" evidence="1">
    <location>
        <begin position="64"/>
        <end position="83"/>
    </location>
</feature>
<protein>
    <submittedName>
        <fullName evidence="2">Uncharacterized protein</fullName>
    </submittedName>
</protein>
<comment type="caution">
    <text evidence="2">The sequence shown here is derived from an EMBL/GenBank/DDBJ whole genome shotgun (WGS) entry which is preliminary data.</text>
</comment>
<gene>
    <name evidence="2" type="ORF">HZH68_015678</name>
</gene>
<evidence type="ECO:0000313" key="2">
    <source>
        <dbReference type="EMBL" id="KAF7381805.1"/>
    </source>
</evidence>
<sequence>MNEGRTHDELLDKWQLKGCDLGARKTLYTEEDTNVIEIVFYLGPRSTVRDKRPVKFIQRTTRNDDDDDDDDDVDDDDDDDDDDSYVIFSLCRFMKIDYDR</sequence>
<dbReference type="EMBL" id="JACSDZ010000021">
    <property type="protein sequence ID" value="KAF7381805.1"/>
    <property type="molecule type" value="Genomic_DNA"/>
</dbReference>
<keyword evidence="3" id="KW-1185">Reference proteome</keyword>
<reference evidence="2" key="1">
    <citation type="journal article" date="2020" name="G3 (Bethesda)">
        <title>High-Quality Assemblies for Three Invasive Social Wasps from the &lt;i&gt;Vespula&lt;/i&gt; Genus.</title>
        <authorList>
            <person name="Harrop T.W.R."/>
            <person name="Guhlin J."/>
            <person name="McLaughlin G.M."/>
            <person name="Permina E."/>
            <person name="Stockwell P."/>
            <person name="Gilligan J."/>
            <person name="Le Lec M.F."/>
            <person name="Gruber M.A.M."/>
            <person name="Quinn O."/>
            <person name="Lovegrove M."/>
            <person name="Duncan E.J."/>
            <person name="Remnant E.J."/>
            <person name="Van Eeckhoven J."/>
            <person name="Graham B."/>
            <person name="Knapp R.A."/>
            <person name="Langford K.W."/>
            <person name="Kronenberg Z."/>
            <person name="Press M.O."/>
            <person name="Eacker S.M."/>
            <person name="Wilson-Rankin E.E."/>
            <person name="Purcell J."/>
            <person name="Lester P.J."/>
            <person name="Dearden P.K."/>
        </authorList>
    </citation>
    <scope>NUCLEOTIDE SEQUENCE</scope>
    <source>
        <strain evidence="2">Linc-1</strain>
    </source>
</reference>